<organism evidence="2 3">
    <name type="scientific">Nocardiopsis akebiae</name>
    <dbReference type="NCBI Taxonomy" id="2831968"/>
    <lineage>
        <taxon>Bacteria</taxon>
        <taxon>Bacillati</taxon>
        <taxon>Actinomycetota</taxon>
        <taxon>Actinomycetes</taxon>
        <taxon>Streptosporangiales</taxon>
        <taxon>Nocardiopsidaceae</taxon>
        <taxon>Nocardiopsis</taxon>
    </lineage>
</organism>
<dbReference type="Gene3D" id="3.30.420.40">
    <property type="match status" value="2"/>
</dbReference>
<proteinExistence type="inferred from homology"/>
<name>A0ABX8CAL3_9ACTN</name>
<dbReference type="SUPFAM" id="SSF53067">
    <property type="entry name" value="Actin-like ATPase domain"/>
    <property type="match status" value="1"/>
</dbReference>
<gene>
    <name evidence="2" type="ORF">KGD83_13790</name>
</gene>
<dbReference type="Proteomes" id="UP000678016">
    <property type="component" value="Chromosome"/>
</dbReference>
<protein>
    <submittedName>
        <fullName evidence="2">ROK family protein</fullName>
    </submittedName>
</protein>
<dbReference type="Pfam" id="PF00480">
    <property type="entry name" value="ROK"/>
    <property type="match status" value="1"/>
</dbReference>
<dbReference type="InterPro" id="IPR000600">
    <property type="entry name" value="ROK"/>
</dbReference>
<dbReference type="PANTHER" id="PTHR18964:SF149">
    <property type="entry name" value="BIFUNCTIONAL UDP-N-ACETYLGLUCOSAMINE 2-EPIMERASE_N-ACETYLMANNOSAMINE KINASE"/>
    <property type="match status" value="1"/>
</dbReference>
<accession>A0ABX8CAL3</accession>
<evidence type="ECO:0000313" key="2">
    <source>
        <dbReference type="EMBL" id="QUX31457.1"/>
    </source>
</evidence>
<evidence type="ECO:0000313" key="3">
    <source>
        <dbReference type="Proteomes" id="UP000678016"/>
    </source>
</evidence>
<dbReference type="PANTHER" id="PTHR18964">
    <property type="entry name" value="ROK (REPRESSOR, ORF, KINASE) FAMILY"/>
    <property type="match status" value="1"/>
</dbReference>
<dbReference type="RefSeq" id="WP_212644137.1">
    <property type="nucleotide sequence ID" value="NZ_CP074132.1"/>
</dbReference>
<dbReference type="InterPro" id="IPR043129">
    <property type="entry name" value="ATPase_NBD"/>
</dbReference>
<comment type="similarity">
    <text evidence="1">Belongs to the ROK (NagC/XylR) family.</text>
</comment>
<reference evidence="3" key="1">
    <citation type="submission" date="2021-05" db="EMBL/GenBank/DDBJ databases">
        <title>Direct Submission.</title>
        <authorList>
            <person name="Li K."/>
            <person name="Gao J."/>
        </authorList>
    </citation>
    <scope>NUCLEOTIDE SEQUENCE [LARGE SCALE GENOMIC DNA]</scope>
    <source>
        <strain evidence="3">HDS12</strain>
    </source>
</reference>
<sequence length="302" mass="30618">MSAVVAVDVGGTLTKAALVDADHGVLLTRRTPTPTGPRVAEAVVGTAAALVGELRSASRDAPVAAVGVVVPGIVDVGRGVAVWSENLLWRDVPVRDLLAERCGLPVALGHDVAAGGLAEQRLGAARGHEDAVFVPIGTGLSAALLLGGRAHTAGGFAGEMGHVDVGHGGPCACGATGCLEAIASAAAIARRYSERTGRPTREARDVADLLVRGDPDAGRVWDEAVDALALGLSWISAVLAPQVIVVGGGLARSGELLLAPLRERLEARLTFHRRPDVVPAALGDGAGCLGAALLARELLEYT</sequence>
<dbReference type="EMBL" id="CP074132">
    <property type="protein sequence ID" value="QUX31457.1"/>
    <property type="molecule type" value="Genomic_DNA"/>
</dbReference>
<keyword evidence="3" id="KW-1185">Reference proteome</keyword>
<evidence type="ECO:0000256" key="1">
    <source>
        <dbReference type="ARBA" id="ARBA00006479"/>
    </source>
</evidence>